<accession>A0A9W6HKF4</accession>
<sequence length="115" mass="13456">MPAASHFLSLRGSSGDALWDMGRWKWDTPCRKWDTPPRDRDMHRRKRDTHTQKVGHAPSGEPAERGRRGRKADGEKRQTGMKGRKARPACAGRAFWRRERQLLPRRIAMRRRIST</sequence>
<dbReference type="EMBL" id="BSER01000002">
    <property type="protein sequence ID" value="GLJ94376.1"/>
    <property type="molecule type" value="Genomic_DNA"/>
</dbReference>
<dbReference type="Proteomes" id="UP001142291">
    <property type="component" value="Unassembled WGS sequence"/>
</dbReference>
<feature type="region of interest" description="Disordered" evidence="1">
    <location>
        <begin position="1"/>
        <end position="93"/>
    </location>
</feature>
<reference evidence="2" key="2">
    <citation type="submission" date="2023-01" db="EMBL/GenBank/DDBJ databases">
        <authorList>
            <person name="Sun Q."/>
            <person name="Evtushenko L."/>
        </authorList>
    </citation>
    <scope>NUCLEOTIDE SEQUENCE</scope>
    <source>
        <strain evidence="2">VKM Ac-1940</strain>
    </source>
</reference>
<evidence type="ECO:0000313" key="2">
    <source>
        <dbReference type="EMBL" id="GLJ94376.1"/>
    </source>
</evidence>
<organism evidence="2 3">
    <name type="scientific">Microbacterium dextranolyticum</name>
    <dbReference type="NCBI Taxonomy" id="36806"/>
    <lineage>
        <taxon>Bacteria</taxon>
        <taxon>Bacillati</taxon>
        <taxon>Actinomycetota</taxon>
        <taxon>Actinomycetes</taxon>
        <taxon>Micrococcales</taxon>
        <taxon>Microbacteriaceae</taxon>
        <taxon>Microbacterium</taxon>
    </lineage>
</organism>
<keyword evidence="3" id="KW-1185">Reference proteome</keyword>
<comment type="caution">
    <text evidence="2">The sequence shown here is derived from an EMBL/GenBank/DDBJ whole genome shotgun (WGS) entry which is preliminary data.</text>
</comment>
<evidence type="ECO:0000313" key="3">
    <source>
        <dbReference type="Proteomes" id="UP001142291"/>
    </source>
</evidence>
<name>A0A9W6HKF4_9MICO</name>
<dbReference type="AlphaFoldDB" id="A0A9W6HKF4"/>
<proteinExistence type="predicted"/>
<gene>
    <name evidence="2" type="ORF">GCM10017591_04370</name>
</gene>
<evidence type="ECO:0000256" key="1">
    <source>
        <dbReference type="SAM" id="MobiDB-lite"/>
    </source>
</evidence>
<protein>
    <submittedName>
        <fullName evidence="2">Uncharacterized protein</fullName>
    </submittedName>
</protein>
<feature type="compositionally biased region" description="Basic and acidic residues" evidence="1">
    <location>
        <begin position="62"/>
        <end position="78"/>
    </location>
</feature>
<reference evidence="2" key="1">
    <citation type="journal article" date="2014" name="Int. J. Syst. Evol. Microbiol.">
        <title>Complete genome sequence of Corynebacterium casei LMG S-19264T (=DSM 44701T), isolated from a smear-ripened cheese.</title>
        <authorList>
            <consortium name="US DOE Joint Genome Institute (JGI-PGF)"/>
            <person name="Walter F."/>
            <person name="Albersmeier A."/>
            <person name="Kalinowski J."/>
            <person name="Ruckert C."/>
        </authorList>
    </citation>
    <scope>NUCLEOTIDE SEQUENCE</scope>
    <source>
        <strain evidence="2">VKM Ac-1940</strain>
    </source>
</reference>
<feature type="compositionally biased region" description="Basic and acidic residues" evidence="1">
    <location>
        <begin position="22"/>
        <end position="42"/>
    </location>
</feature>